<evidence type="ECO:0000256" key="1">
    <source>
        <dbReference type="SAM" id="Phobius"/>
    </source>
</evidence>
<keyword evidence="1" id="KW-1133">Transmembrane helix</keyword>
<accession>A0A2P8DCP7</accession>
<protein>
    <submittedName>
        <fullName evidence="2">Ubiquinone biosynthesis protein COQ4</fullName>
    </submittedName>
</protein>
<keyword evidence="1" id="KW-0812">Transmembrane</keyword>
<feature type="transmembrane region" description="Helical" evidence="1">
    <location>
        <begin position="100"/>
        <end position="120"/>
    </location>
</feature>
<keyword evidence="2" id="KW-0830">Ubiquinone</keyword>
<evidence type="ECO:0000313" key="2">
    <source>
        <dbReference type="EMBL" id="PSK94979.1"/>
    </source>
</evidence>
<proteinExistence type="predicted"/>
<dbReference type="EMBL" id="PYGD01000001">
    <property type="protein sequence ID" value="PSK94979.1"/>
    <property type="molecule type" value="Genomic_DNA"/>
</dbReference>
<comment type="caution">
    <text evidence="2">The sequence shown here is derived from an EMBL/GenBank/DDBJ whole genome shotgun (WGS) entry which is preliminary data.</text>
</comment>
<evidence type="ECO:0000313" key="3">
    <source>
        <dbReference type="Proteomes" id="UP000240572"/>
    </source>
</evidence>
<name>A0A2P8DCP7_9BACT</name>
<dbReference type="AlphaFoldDB" id="A0A2P8DCP7"/>
<organism evidence="2 3">
    <name type="scientific">Taibaiella chishuiensis</name>
    <dbReference type="NCBI Taxonomy" id="1434707"/>
    <lineage>
        <taxon>Bacteria</taxon>
        <taxon>Pseudomonadati</taxon>
        <taxon>Bacteroidota</taxon>
        <taxon>Chitinophagia</taxon>
        <taxon>Chitinophagales</taxon>
        <taxon>Chitinophagaceae</taxon>
        <taxon>Taibaiella</taxon>
    </lineage>
</organism>
<gene>
    <name evidence="2" type="ORF">B0I18_1011143</name>
</gene>
<reference evidence="2 3" key="1">
    <citation type="submission" date="2018-03" db="EMBL/GenBank/DDBJ databases">
        <title>Genomic Encyclopedia of Type Strains, Phase III (KMG-III): the genomes of soil and plant-associated and newly described type strains.</title>
        <authorList>
            <person name="Whitman W."/>
        </authorList>
    </citation>
    <scope>NUCLEOTIDE SEQUENCE [LARGE SCALE GENOMIC DNA]</scope>
    <source>
        <strain evidence="2 3">CGMCC 1.12700</strain>
    </source>
</reference>
<dbReference type="Proteomes" id="UP000240572">
    <property type="component" value="Unassembled WGS sequence"/>
</dbReference>
<keyword evidence="1" id="KW-0472">Membrane</keyword>
<dbReference type="OrthoDB" id="876994at2"/>
<sequence length="160" mass="18431">MTKTIKKLRKQLLIWLAHDIALPYFKLVRRNYNFPYTLAQLQQYPEGTVGRELYRFFSDNNLDMLPHYEKHDIKHVVLGFPPSEAGEVCLQCFMLANGRITLPVVFSVAVGLVILPESWAACRKAWKQGRAIPSLNRLDWFALVPEPLAEVRQRLLIPAA</sequence>
<keyword evidence="3" id="KW-1185">Reference proteome</keyword>
<dbReference type="RefSeq" id="WP_106521657.1">
    <property type="nucleotide sequence ID" value="NZ_PYGD01000001.1"/>
</dbReference>